<feature type="transmembrane region" description="Helical" evidence="6">
    <location>
        <begin position="402"/>
        <end position="421"/>
    </location>
</feature>
<keyword evidence="3 6" id="KW-1133">Transmembrane helix</keyword>
<dbReference type="GO" id="GO:0006508">
    <property type="term" value="P:proteolysis"/>
    <property type="evidence" value="ECO:0007669"/>
    <property type="project" value="UniProtKB-KW"/>
</dbReference>
<evidence type="ECO:0000256" key="2">
    <source>
        <dbReference type="ARBA" id="ARBA00022692"/>
    </source>
</evidence>
<evidence type="ECO:0000313" key="11">
    <source>
        <dbReference type="Proteomes" id="UP000241885"/>
    </source>
</evidence>
<dbReference type="Gene3D" id="3.90.226.10">
    <property type="entry name" value="2-enoyl-CoA Hydratase, Chain A, domain 1"/>
    <property type="match status" value="1"/>
</dbReference>
<feature type="compositionally biased region" description="Low complexity" evidence="5">
    <location>
        <begin position="167"/>
        <end position="186"/>
    </location>
</feature>
<feature type="region of interest" description="Disordered" evidence="5">
    <location>
        <begin position="151"/>
        <end position="232"/>
    </location>
</feature>
<evidence type="ECO:0000256" key="3">
    <source>
        <dbReference type="ARBA" id="ARBA00022989"/>
    </source>
</evidence>
<evidence type="ECO:0000256" key="5">
    <source>
        <dbReference type="SAM" id="MobiDB-lite"/>
    </source>
</evidence>
<comment type="subcellular location">
    <subcellularLocation>
        <location evidence="1">Membrane</location>
        <topology evidence="1">Multi-pass membrane protein</topology>
    </subcellularLocation>
</comment>
<dbReference type="GO" id="GO:0016020">
    <property type="term" value="C:membrane"/>
    <property type="evidence" value="ECO:0007669"/>
    <property type="project" value="UniProtKB-SubCell"/>
</dbReference>
<dbReference type="InterPro" id="IPR029045">
    <property type="entry name" value="ClpP/crotonase-like_dom_sf"/>
</dbReference>
<dbReference type="RefSeq" id="WP_107221802.1">
    <property type="nucleotide sequence ID" value="NZ_CP028339.1"/>
</dbReference>
<dbReference type="Pfam" id="PF24961">
    <property type="entry name" value="NfeD_membrane"/>
    <property type="match status" value="1"/>
</dbReference>
<feature type="transmembrane region" description="Helical" evidence="6">
    <location>
        <begin position="325"/>
        <end position="347"/>
    </location>
</feature>
<keyword evidence="11" id="KW-1185">Reference proteome</keyword>
<keyword evidence="10" id="KW-0378">Hydrolase</keyword>
<dbReference type="KEGG" id="tak:Tharo_2861"/>
<feature type="compositionally biased region" description="Low complexity" evidence="5">
    <location>
        <begin position="205"/>
        <end position="216"/>
    </location>
</feature>
<dbReference type="InterPro" id="IPR052165">
    <property type="entry name" value="Membrane_assoc_protease"/>
</dbReference>
<sequence>MPLRPSRLRKACAATALLALLLTTLLPSAMSPLAGGSAGADTGAVPVLRVDGAIGPASADYLHKGLARAAAGAAPLLVIELDTPGGLDTSMRAIIRDILAAPLPVAVFVAPEGARAASAGTYLLYASHIAAMAPATNLGAATPVAIGIGGAQPGRTAPRQEADEATPEAAPGDAGAPEAPGDAGRAPTPPAPFPPASAPEPRPQAAPAGQEEAAGARARRPARDAAPAADAMSAKSVSDAAAYLRSLAQLRGRDVDFAERAVREAASLSAEEALARGVIDLIAVDVADLLQKLDGRTVSVLDGERTLATAGLAIERIDPDWRNRVLAVLANPQVALILMMIGIYGLFFEFTSPGFGVPGVAGAISLLIALYAFQLLPVNWAGVLLLAIGAALMLAEAFLPSFGVLGVGGIIAFVVGGLFLIDSEVPGFGIPPALVIGLALASAAILLAIGSLAARSFKRPVVSGREQMLGAPATVLGPADAGCWWVAVHGENWRARAAVALAAGDTVRVERIDGLVLEVSPAGASPAPASAPPPAPAPTPGPAPTSTPGSTP</sequence>
<feature type="compositionally biased region" description="Pro residues" evidence="5">
    <location>
        <begin position="529"/>
        <end position="552"/>
    </location>
</feature>
<dbReference type="Pfam" id="PF01957">
    <property type="entry name" value="NfeD"/>
    <property type="match status" value="1"/>
</dbReference>
<gene>
    <name evidence="10" type="ORF">Tharo_2861</name>
</gene>
<keyword evidence="10" id="KW-0645">Protease</keyword>
<evidence type="ECO:0000256" key="7">
    <source>
        <dbReference type="SAM" id="SignalP"/>
    </source>
</evidence>
<evidence type="ECO:0000256" key="4">
    <source>
        <dbReference type="ARBA" id="ARBA00023136"/>
    </source>
</evidence>
<evidence type="ECO:0000259" key="8">
    <source>
        <dbReference type="Pfam" id="PF01957"/>
    </source>
</evidence>
<dbReference type="Gene3D" id="2.40.50.140">
    <property type="entry name" value="Nucleic acid-binding proteins"/>
    <property type="match status" value="1"/>
</dbReference>
<dbReference type="PANTHER" id="PTHR33507:SF4">
    <property type="entry name" value="NODULATION COMPETITIVENESS PROTEIN NFED"/>
    <property type="match status" value="1"/>
</dbReference>
<feature type="compositionally biased region" description="Pro residues" evidence="5">
    <location>
        <begin position="187"/>
        <end position="204"/>
    </location>
</feature>
<dbReference type="OrthoDB" id="5289056at2"/>
<feature type="region of interest" description="Disordered" evidence="5">
    <location>
        <begin position="522"/>
        <end position="552"/>
    </location>
</feature>
<dbReference type="Proteomes" id="UP000241885">
    <property type="component" value="Chromosome"/>
</dbReference>
<dbReference type="CDD" id="cd07020">
    <property type="entry name" value="Clp_protease_NfeD_1"/>
    <property type="match status" value="1"/>
</dbReference>
<dbReference type="PANTHER" id="PTHR33507">
    <property type="entry name" value="INNER MEMBRANE PROTEIN YBBJ"/>
    <property type="match status" value="1"/>
</dbReference>
<dbReference type="InterPro" id="IPR056739">
    <property type="entry name" value="NfeD_membrane"/>
</dbReference>
<reference evidence="10 11" key="1">
    <citation type="submission" date="2018-03" db="EMBL/GenBank/DDBJ databases">
        <title>Complete genome sequence of Thauera aromatica, a model organism for studying aromatic compound degradation under denitrifying conditions.</title>
        <authorList>
            <person name="Lo H.-Y."/>
            <person name="Goris T."/>
            <person name="Boll M."/>
            <person name="Mueller J.A."/>
        </authorList>
    </citation>
    <scope>NUCLEOTIDE SEQUENCE [LARGE SCALE GENOMIC DNA]</scope>
    <source>
        <strain evidence="10 11">K172</strain>
    </source>
</reference>
<feature type="signal peptide" evidence="7">
    <location>
        <begin position="1"/>
        <end position="29"/>
    </location>
</feature>
<dbReference type="SUPFAM" id="SSF52096">
    <property type="entry name" value="ClpP/crotonase"/>
    <property type="match status" value="1"/>
</dbReference>
<dbReference type="GO" id="GO:0008233">
    <property type="term" value="F:peptidase activity"/>
    <property type="evidence" value="ECO:0007669"/>
    <property type="project" value="UniProtKB-KW"/>
</dbReference>
<feature type="domain" description="NfeD integral membrane" evidence="9">
    <location>
        <begin position="334"/>
        <end position="449"/>
    </location>
</feature>
<evidence type="ECO:0000313" key="10">
    <source>
        <dbReference type="EMBL" id="AVR89743.1"/>
    </source>
</evidence>
<evidence type="ECO:0000256" key="1">
    <source>
        <dbReference type="ARBA" id="ARBA00004141"/>
    </source>
</evidence>
<keyword evidence="2 6" id="KW-0812">Transmembrane</keyword>
<accession>A0A2R4BRA5</accession>
<protein>
    <submittedName>
        <fullName evidence="10">Membrane-bound serine protease</fullName>
    </submittedName>
</protein>
<proteinExistence type="predicted"/>
<dbReference type="EMBL" id="CP028339">
    <property type="protein sequence ID" value="AVR89743.1"/>
    <property type="molecule type" value="Genomic_DNA"/>
</dbReference>
<feature type="domain" description="NfeD-like C-terminal" evidence="8">
    <location>
        <begin position="466"/>
        <end position="521"/>
    </location>
</feature>
<organism evidence="10 11">
    <name type="scientific">Thauera aromatica K172</name>
    <dbReference type="NCBI Taxonomy" id="44139"/>
    <lineage>
        <taxon>Bacteria</taxon>
        <taxon>Pseudomonadati</taxon>
        <taxon>Pseudomonadota</taxon>
        <taxon>Betaproteobacteria</taxon>
        <taxon>Rhodocyclales</taxon>
        <taxon>Zoogloeaceae</taxon>
        <taxon>Thauera</taxon>
    </lineage>
</organism>
<feature type="transmembrane region" description="Helical" evidence="6">
    <location>
        <begin position="433"/>
        <end position="454"/>
    </location>
</feature>
<name>A0A2R4BRA5_THAAR</name>
<dbReference type="SUPFAM" id="SSF141322">
    <property type="entry name" value="NfeD domain-like"/>
    <property type="match status" value="1"/>
</dbReference>
<dbReference type="InterPro" id="IPR012340">
    <property type="entry name" value="NA-bd_OB-fold"/>
</dbReference>
<evidence type="ECO:0000259" key="9">
    <source>
        <dbReference type="Pfam" id="PF24961"/>
    </source>
</evidence>
<keyword evidence="7" id="KW-0732">Signal</keyword>
<evidence type="ECO:0000256" key="6">
    <source>
        <dbReference type="SAM" id="Phobius"/>
    </source>
</evidence>
<dbReference type="AlphaFoldDB" id="A0A2R4BRA5"/>
<dbReference type="InterPro" id="IPR002810">
    <property type="entry name" value="NfeD-like_C"/>
</dbReference>
<feature type="chain" id="PRO_5015316446" evidence="7">
    <location>
        <begin position="30"/>
        <end position="552"/>
    </location>
</feature>
<keyword evidence="4 6" id="KW-0472">Membrane</keyword>